<dbReference type="EMBL" id="KN847575">
    <property type="protein sequence ID" value="KIV99595.1"/>
    <property type="molecule type" value="Genomic_DNA"/>
</dbReference>
<dbReference type="Proteomes" id="UP000053259">
    <property type="component" value="Unassembled WGS sequence"/>
</dbReference>
<organism evidence="2 3">
    <name type="scientific">Verruconis gallopava</name>
    <dbReference type="NCBI Taxonomy" id="253628"/>
    <lineage>
        <taxon>Eukaryota</taxon>
        <taxon>Fungi</taxon>
        <taxon>Dikarya</taxon>
        <taxon>Ascomycota</taxon>
        <taxon>Pezizomycotina</taxon>
        <taxon>Dothideomycetes</taxon>
        <taxon>Pleosporomycetidae</taxon>
        <taxon>Venturiales</taxon>
        <taxon>Sympoventuriaceae</taxon>
        <taxon>Verruconis</taxon>
    </lineage>
</organism>
<protein>
    <submittedName>
        <fullName evidence="2">Uncharacterized protein</fullName>
    </submittedName>
</protein>
<dbReference type="RefSeq" id="XP_016209465.1">
    <property type="nucleotide sequence ID" value="XM_016362725.1"/>
</dbReference>
<dbReference type="GeneID" id="27316744"/>
<dbReference type="HOGENOM" id="CLU_2051461_0_0_1"/>
<evidence type="ECO:0000313" key="2">
    <source>
        <dbReference type="EMBL" id="KIV99595.1"/>
    </source>
</evidence>
<dbReference type="VEuPathDB" id="FungiDB:PV09_08771"/>
<sequence>MSDTNYNLIVLYVILGACAAVMCSYAVARLTGNFEEAEFQNFSNEQVEYMRQVRQRNLDYLGWMMRSKRPSSEGRLPVGHQCRCLTIITSVRRLRLDVVSEKRRGDVDETGDQRDGERQG</sequence>
<keyword evidence="1" id="KW-1133">Transmembrane helix</keyword>
<keyword evidence="3" id="KW-1185">Reference proteome</keyword>
<feature type="transmembrane region" description="Helical" evidence="1">
    <location>
        <begin position="6"/>
        <end position="28"/>
    </location>
</feature>
<reference evidence="2 3" key="1">
    <citation type="submission" date="2015-01" db="EMBL/GenBank/DDBJ databases">
        <title>The Genome Sequence of Ochroconis gallopava CBS43764.</title>
        <authorList>
            <consortium name="The Broad Institute Genomics Platform"/>
            <person name="Cuomo C."/>
            <person name="de Hoog S."/>
            <person name="Gorbushina A."/>
            <person name="Stielow B."/>
            <person name="Teixiera M."/>
            <person name="Abouelleil A."/>
            <person name="Chapman S.B."/>
            <person name="Priest M."/>
            <person name="Young S.K."/>
            <person name="Wortman J."/>
            <person name="Nusbaum C."/>
            <person name="Birren B."/>
        </authorList>
    </citation>
    <scope>NUCLEOTIDE SEQUENCE [LARGE SCALE GENOMIC DNA]</scope>
    <source>
        <strain evidence="2 3">CBS 43764</strain>
    </source>
</reference>
<dbReference type="OrthoDB" id="4159814at2759"/>
<gene>
    <name evidence="2" type="ORF">PV09_08771</name>
</gene>
<name>A0A0D1XBM3_9PEZI</name>
<accession>A0A0D1XBM3</accession>
<proteinExistence type="predicted"/>
<dbReference type="AlphaFoldDB" id="A0A0D1XBM3"/>
<keyword evidence="1" id="KW-0812">Transmembrane</keyword>
<keyword evidence="1" id="KW-0472">Membrane</keyword>
<dbReference type="InParanoid" id="A0A0D1XBM3"/>
<evidence type="ECO:0000256" key="1">
    <source>
        <dbReference type="SAM" id="Phobius"/>
    </source>
</evidence>
<evidence type="ECO:0000313" key="3">
    <source>
        <dbReference type="Proteomes" id="UP000053259"/>
    </source>
</evidence>